<evidence type="ECO:0000313" key="2">
    <source>
        <dbReference type="EMBL" id="KAK9112702.1"/>
    </source>
</evidence>
<comment type="caution">
    <text evidence="2">The sequence shown here is derived from an EMBL/GenBank/DDBJ whole genome shotgun (WGS) entry which is preliminary data.</text>
</comment>
<dbReference type="AlphaFoldDB" id="A0AAP0NM79"/>
<evidence type="ECO:0000313" key="3">
    <source>
        <dbReference type="Proteomes" id="UP001419268"/>
    </source>
</evidence>
<protein>
    <submittedName>
        <fullName evidence="2">Uncharacterized protein</fullName>
    </submittedName>
</protein>
<proteinExistence type="predicted"/>
<feature type="region of interest" description="Disordered" evidence="1">
    <location>
        <begin position="66"/>
        <end position="86"/>
    </location>
</feature>
<keyword evidence="3" id="KW-1185">Reference proteome</keyword>
<gene>
    <name evidence="2" type="ORF">Scep_020221</name>
</gene>
<reference evidence="2 3" key="1">
    <citation type="submission" date="2024-01" db="EMBL/GenBank/DDBJ databases">
        <title>Genome assemblies of Stephania.</title>
        <authorList>
            <person name="Yang L."/>
        </authorList>
    </citation>
    <scope>NUCLEOTIDE SEQUENCE [LARGE SCALE GENOMIC DNA]</scope>
    <source>
        <strain evidence="2">JXDWG</strain>
        <tissue evidence="2">Leaf</tissue>
    </source>
</reference>
<name>A0AAP0NM79_9MAGN</name>
<accession>A0AAP0NM79</accession>
<dbReference type="Proteomes" id="UP001419268">
    <property type="component" value="Unassembled WGS sequence"/>
</dbReference>
<sequence>MKPQNPNTRSVPLLKSNALSVLPSSSNPMPNLSFLLQSRRLRVRRGLRRWRGTTTNDGERRRRLRVRRGHTGRASEAPISGETATAETDDGLVATSNARRRISVRESLTVSEIPVVVMMPDVGKVELPYCLRPVKEQTLDQLIKIYGGIFMGASLAMVMQLRKTCSHPYLFLGIEPEPYVEGEHLVQHPQGVVGGCGDGVGPMVVISSYRNICMNQHRNQRRKSLFPSLIPLLIRNGIRDGNNEFVSDSVETESETEFTNLLFSSLIPFLISNGIRDGMQLQMRPDPGSGRFVLVSIRALGLEPWETLGLIPSHLLPSCIMSNQGRSSYNMRETQEGDERNWRTEMEQRMTTMAETYQKAIHDMRSAQDQRLADLAQSQKRSMACILELMQQGNTEAAERAPLDLYDLDYFTDAKFYNRLGPNVS</sequence>
<organism evidence="2 3">
    <name type="scientific">Stephania cephalantha</name>
    <dbReference type="NCBI Taxonomy" id="152367"/>
    <lineage>
        <taxon>Eukaryota</taxon>
        <taxon>Viridiplantae</taxon>
        <taxon>Streptophyta</taxon>
        <taxon>Embryophyta</taxon>
        <taxon>Tracheophyta</taxon>
        <taxon>Spermatophyta</taxon>
        <taxon>Magnoliopsida</taxon>
        <taxon>Ranunculales</taxon>
        <taxon>Menispermaceae</taxon>
        <taxon>Menispermoideae</taxon>
        <taxon>Cissampelideae</taxon>
        <taxon>Stephania</taxon>
    </lineage>
</organism>
<dbReference type="EMBL" id="JBBNAG010000008">
    <property type="protein sequence ID" value="KAK9112702.1"/>
    <property type="molecule type" value="Genomic_DNA"/>
</dbReference>
<evidence type="ECO:0000256" key="1">
    <source>
        <dbReference type="SAM" id="MobiDB-lite"/>
    </source>
</evidence>